<dbReference type="RefSeq" id="WP_377046111.1">
    <property type="nucleotide sequence ID" value="NZ_JBHLUN010000014.1"/>
</dbReference>
<evidence type="ECO:0000256" key="1">
    <source>
        <dbReference type="SAM" id="Phobius"/>
    </source>
</evidence>
<proteinExistence type="predicted"/>
<organism evidence="2 3">
    <name type="scientific">Roseomonas elaeocarpi</name>
    <dbReference type="NCBI Taxonomy" id="907779"/>
    <lineage>
        <taxon>Bacteria</taxon>
        <taxon>Pseudomonadati</taxon>
        <taxon>Pseudomonadota</taxon>
        <taxon>Alphaproteobacteria</taxon>
        <taxon>Acetobacterales</taxon>
        <taxon>Roseomonadaceae</taxon>
        <taxon>Roseomonas</taxon>
    </lineage>
</organism>
<keyword evidence="3" id="KW-1185">Reference proteome</keyword>
<sequence>MTEPTTAANPNEMTAQVDLQIGSSVVLQARARATPAGLMAIGVLVSSIILSVAPLVWSARRRPY</sequence>
<dbReference type="EMBL" id="JBHLUN010000014">
    <property type="protein sequence ID" value="MFC0410363.1"/>
    <property type="molecule type" value="Genomic_DNA"/>
</dbReference>
<dbReference type="Proteomes" id="UP001589865">
    <property type="component" value="Unassembled WGS sequence"/>
</dbReference>
<reference evidence="2 3" key="1">
    <citation type="submission" date="2024-09" db="EMBL/GenBank/DDBJ databases">
        <authorList>
            <person name="Sun Q."/>
            <person name="Mori K."/>
        </authorList>
    </citation>
    <scope>NUCLEOTIDE SEQUENCE [LARGE SCALE GENOMIC DNA]</scope>
    <source>
        <strain evidence="2 3">TBRC 5777</strain>
    </source>
</reference>
<keyword evidence="1" id="KW-0472">Membrane</keyword>
<keyword evidence="1" id="KW-1133">Transmembrane helix</keyword>
<name>A0ABV6JXA7_9PROT</name>
<comment type="caution">
    <text evidence="2">The sequence shown here is derived from an EMBL/GenBank/DDBJ whole genome shotgun (WGS) entry which is preliminary data.</text>
</comment>
<keyword evidence="1" id="KW-0812">Transmembrane</keyword>
<accession>A0ABV6JXA7</accession>
<protein>
    <submittedName>
        <fullName evidence="2">Uncharacterized protein</fullName>
    </submittedName>
</protein>
<evidence type="ECO:0000313" key="2">
    <source>
        <dbReference type="EMBL" id="MFC0410363.1"/>
    </source>
</evidence>
<gene>
    <name evidence="2" type="ORF">ACFFGY_19075</name>
</gene>
<evidence type="ECO:0000313" key="3">
    <source>
        <dbReference type="Proteomes" id="UP001589865"/>
    </source>
</evidence>
<feature type="transmembrane region" description="Helical" evidence="1">
    <location>
        <begin position="36"/>
        <end position="57"/>
    </location>
</feature>